<keyword evidence="2 7" id="KW-0812">Transmembrane</keyword>
<evidence type="ECO:0000313" key="8">
    <source>
        <dbReference type="EMBL" id="PNH06906.1"/>
    </source>
</evidence>
<dbReference type="GO" id="GO:0038023">
    <property type="term" value="F:signaling receptor activity"/>
    <property type="evidence" value="ECO:0007669"/>
    <property type="project" value="TreeGrafter"/>
</dbReference>
<evidence type="ECO:0000256" key="6">
    <source>
        <dbReference type="SAM" id="MobiDB-lite"/>
    </source>
</evidence>
<feature type="transmembrane region" description="Helical" evidence="7">
    <location>
        <begin position="227"/>
        <end position="244"/>
    </location>
</feature>
<dbReference type="PANTHER" id="PTHR20855">
    <property type="entry name" value="ADIPOR/PROGESTIN RECEPTOR-RELATED"/>
    <property type="match status" value="1"/>
</dbReference>
<evidence type="ECO:0000256" key="3">
    <source>
        <dbReference type="ARBA" id="ARBA00022989"/>
    </source>
</evidence>
<reference evidence="8 9" key="1">
    <citation type="journal article" date="2017" name="Mol. Biol. Evol.">
        <title>The 4-celled Tetrabaena socialis nuclear genome reveals the essential components for genetic control of cell number at the origin of multicellularity in the volvocine lineage.</title>
        <authorList>
            <person name="Featherston J."/>
            <person name="Arakaki Y."/>
            <person name="Hanschen E.R."/>
            <person name="Ferris P.J."/>
            <person name="Michod R.E."/>
            <person name="Olson B.J.S.C."/>
            <person name="Nozaki H."/>
            <person name="Durand P.M."/>
        </authorList>
    </citation>
    <scope>NUCLEOTIDE SEQUENCE [LARGE SCALE GENOMIC DNA]</scope>
    <source>
        <strain evidence="8 9">NIES-571</strain>
    </source>
</reference>
<evidence type="ECO:0000313" key="9">
    <source>
        <dbReference type="Proteomes" id="UP000236333"/>
    </source>
</evidence>
<dbReference type="EMBL" id="PGGS01000208">
    <property type="protein sequence ID" value="PNH06906.1"/>
    <property type="molecule type" value="Genomic_DNA"/>
</dbReference>
<evidence type="ECO:0000256" key="7">
    <source>
        <dbReference type="SAM" id="Phobius"/>
    </source>
</evidence>
<feature type="binding site" evidence="5">
    <location>
        <position position="297"/>
    </location>
    <ligand>
        <name>Zn(2+)</name>
        <dbReference type="ChEBI" id="CHEBI:29105"/>
    </ligand>
</feature>
<dbReference type="GO" id="GO:0046872">
    <property type="term" value="F:metal ion binding"/>
    <property type="evidence" value="ECO:0007669"/>
    <property type="project" value="UniProtKB-KW"/>
</dbReference>
<feature type="transmembrane region" description="Helical" evidence="7">
    <location>
        <begin position="196"/>
        <end position="215"/>
    </location>
</feature>
<evidence type="ECO:0000256" key="1">
    <source>
        <dbReference type="ARBA" id="ARBA00004141"/>
    </source>
</evidence>
<keyword evidence="5" id="KW-0479">Metal-binding</keyword>
<feature type="transmembrane region" description="Helical" evidence="7">
    <location>
        <begin position="137"/>
        <end position="164"/>
    </location>
</feature>
<keyword evidence="9" id="KW-1185">Reference proteome</keyword>
<sequence>MAAMARKRQSPGAVDKSGPISLDARSDARWEPDDLSTPQSTPQPGAIGTGGVPHSAPPLRYHLQSTDVPEWLVFPYIHGGYRLGGDYWSCVLSLFVLHNECLNAWTLLLGGLLSTLALAFVFSTYDVRGLDASAFVVFWFSLIAHMPFSVGYHTFLPISAAVCARWRRLDITFSFLMAVQLTYSMSYFVYGSLYGTLLATSLVALLAAKAIAVIHSSHLERRQLTRLVGLSTVGYYLPVVFWAAQDAWRYGTYGVPALAALVLPASLVGGAYIYETHMPECFWPGKLDLVVRGGNSHLWLHFGVITAHMMGFCFVLHGYLHKTGQVSPRPTL</sequence>
<evidence type="ECO:0000256" key="5">
    <source>
        <dbReference type="PIRSR" id="PIRSR604254-1"/>
    </source>
</evidence>
<keyword evidence="3 7" id="KW-1133">Transmembrane helix</keyword>
<proteinExistence type="predicted"/>
<dbReference type="InterPro" id="IPR004254">
    <property type="entry name" value="AdipoR/HlyIII-related"/>
</dbReference>
<feature type="binding site" evidence="5">
    <location>
        <position position="301"/>
    </location>
    <ligand>
        <name>Zn(2+)</name>
        <dbReference type="ChEBI" id="CHEBI:29105"/>
    </ligand>
</feature>
<keyword evidence="5" id="KW-0862">Zinc</keyword>
<dbReference type="GO" id="GO:0009744">
    <property type="term" value="P:response to sucrose"/>
    <property type="evidence" value="ECO:0007669"/>
    <property type="project" value="UniProtKB-ARBA"/>
</dbReference>
<protein>
    <submittedName>
        <fullName evidence="8">ADIPOR-like receptor</fullName>
    </submittedName>
</protein>
<comment type="subcellular location">
    <subcellularLocation>
        <location evidence="1">Membrane</location>
        <topology evidence="1">Multi-pass membrane protein</topology>
    </subcellularLocation>
</comment>
<dbReference type="OrthoDB" id="535992at2759"/>
<evidence type="ECO:0000256" key="2">
    <source>
        <dbReference type="ARBA" id="ARBA00022692"/>
    </source>
</evidence>
<organism evidence="8 9">
    <name type="scientific">Tetrabaena socialis</name>
    <dbReference type="NCBI Taxonomy" id="47790"/>
    <lineage>
        <taxon>Eukaryota</taxon>
        <taxon>Viridiplantae</taxon>
        <taxon>Chlorophyta</taxon>
        <taxon>core chlorophytes</taxon>
        <taxon>Chlorophyceae</taxon>
        <taxon>CS clade</taxon>
        <taxon>Chlamydomonadales</taxon>
        <taxon>Tetrabaenaceae</taxon>
        <taxon>Tetrabaena</taxon>
    </lineage>
</organism>
<feature type="region of interest" description="Disordered" evidence="6">
    <location>
        <begin position="1"/>
        <end position="49"/>
    </location>
</feature>
<accession>A0A2J8A314</accession>
<feature type="transmembrane region" description="Helical" evidence="7">
    <location>
        <begin position="298"/>
        <end position="320"/>
    </location>
</feature>
<keyword evidence="4 7" id="KW-0472">Membrane</keyword>
<name>A0A2J8A314_9CHLO</name>
<gene>
    <name evidence="8" type="ORF">TSOC_006667</name>
</gene>
<dbReference type="GO" id="GO:0016020">
    <property type="term" value="C:membrane"/>
    <property type="evidence" value="ECO:0007669"/>
    <property type="project" value="UniProtKB-SubCell"/>
</dbReference>
<feature type="transmembrane region" description="Helical" evidence="7">
    <location>
        <begin position="250"/>
        <end position="274"/>
    </location>
</feature>
<keyword evidence="8" id="KW-0675">Receptor</keyword>
<comment type="caution">
    <text evidence="8">The sequence shown here is derived from an EMBL/GenBank/DDBJ whole genome shotgun (WGS) entry which is preliminary data.</text>
</comment>
<dbReference type="Proteomes" id="UP000236333">
    <property type="component" value="Unassembled WGS sequence"/>
</dbReference>
<dbReference type="PANTHER" id="PTHR20855:SF136">
    <property type="match status" value="1"/>
</dbReference>
<evidence type="ECO:0000256" key="4">
    <source>
        <dbReference type="ARBA" id="ARBA00023136"/>
    </source>
</evidence>
<dbReference type="Pfam" id="PF03006">
    <property type="entry name" value="HlyIII"/>
    <property type="match status" value="1"/>
</dbReference>
<dbReference type="AlphaFoldDB" id="A0A2J8A314"/>
<feature type="binding site" evidence="5">
    <location>
        <position position="153"/>
    </location>
    <ligand>
        <name>Zn(2+)</name>
        <dbReference type="ChEBI" id="CHEBI:29105"/>
    </ligand>
</feature>
<feature type="transmembrane region" description="Helical" evidence="7">
    <location>
        <begin position="102"/>
        <end position="125"/>
    </location>
</feature>